<dbReference type="EMBL" id="LUEZ02000040">
    <property type="protein sequence ID" value="RDB26090.1"/>
    <property type="molecule type" value="Genomic_DNA"/>
</dbReference>
<protein>
    <recommendedName>
        <fullName evidence="3">F-box domain-containing protein</fullName>
    </recommendedName>
</protein>
<keyword evidence="2" id="KW-1185">Reference proteome</keyword>
<gene>
    <name evidence="1" type="ORF">Hypma_006900</name>
</gene>
<reference evidence="1" key="1">
    <citation type="submission" date="2018-04" db="EMBL/GenBank/DDBJ databases">
        <title>Whole genome sequencing of Hypsizygus marmoreus.</title>
        <authorList>
            <person name="Choi I.-G."/>
            <person name="Min B."/>
            <person name="Kim J.-G."/>
            <person name="Kim S."/>
            <person name="Oh Y.-L."/>
            <person name="Kong W.-S."/>
            <person name="Park H."/>
            <person name="Jeong J."/>
            <person name="Song E.-S."/>
        </authorList>
    </citation>
    <scope>NUCLEOTIDE SEQUENCE [LARGE SCALE GENOMIC DNA]</scope>
    <source>
        <strain evidence="1">51987-8</strain>
    </source>
</reference>
<name>A0A369JXZ1_HYPMA</name>
<evidence type="ECO:0000313" key="1">
    <source>
        <dbReference type="EMBL" id="RDB26090.1"/>
    </source>
</evidence>
<dbReference type="OrthoDB" id="3030934at2759"/>
<evidence type="ECO:0008006" key="3">
    <source>
        <dbReference type="Google" id="ProtNLM"/>
    </source>
</evidence>
<organism evidence="1 2">
    <name type="scientific">Hypsizygus marmoreus</name>
    <name type="common">White beech mushroom</name>
    <name type="synonym">Agaricus marmoreus</name>
    <dbReference type="NCBI Taxonomy" id="39966"/>
    <lineage>
        <taxon>Eukaryota</taxon>
        <taxon>Fungi</taxon>
        <taxon>Dikarya</taxon>
        <taxon>Basidiomycota</taxon>
        <taxon>Agaricomycotina</taxon>
        <taxon>Agaricomycetes</taxon>
        <taxon>Agaricomycetidae</taxon>
        <taxon>Agaricales</taxon>
        <taxon>Tricholomatineae</taxon>
        <taxon>Lyophyllaceae</taxon>
        <taxon>Hypsizygus</taxon>
    </lineage>
</organism>
<accession>A0A369JXZ1</accession>
<evidence type="ECO:0000313" key="2">
    <source>
        <dbReference type="Proteomes" id="UP000076154"/>
    </source>
</evidence>
<dbReference type="InParanoid" id="A0A369JXZ1"/>
<dbReference type="AlphaFoldDB" id="A0A369JXZ1"/>
<dbReference type="Proteomes" id="UP000076154">
    <property type="component" value="Unassembled WGS sequence"/>
</dbReference>
<sequence length="235" mass="26188">MASSPPAFEVAAIDDLILDIMAFCAPSTLASLRATDQANNELASSMLNARVLIQLTKYVPDGELAEFWAMLDKTNSVIGGSVALDVLTPLKVPPKNLNIYSPRSQRLTWITYLTTMSFTCVKTCSISPESVGSVMSHTEWTKVIVSIVIYSRTKIYIGTGRIGQNGRPNGERGHLGVTHSAFLHDYGFHVYDYNLPYLLALLPIDRSASRRRWNVFTKHSYHNEAHRMGYRFSAV</sequence>
<proteinExistence type="predicted"/>
<comment type="caution">
    <text evidence="1">The sequence shown here is derived from an EMBL/GenBank/DDBJ whole genome shotgun (WGS) entry which is preliminary data.</text>
</comment>